<dbReference type="EnsemblPlants" id="TuG1812G0200004763.01.T02">
    <property type="protein sequence ID" value="TuG1812G0200004763.01.T02.cds342862"/>
    <property type="gene ID" value="TuG1812G0200004763.01"/>
</dbReference>
<proteinExistence type="predicted"/>
<protein>
    <submittedName>
        <fullName evidence="1">Uncharacterized protein</fullName>
    </submittedName>
</protein>
<name>A0A8R7TLE9_TRIUA</name>
<dbReference type="Gramene" id="TuG1812G0200004763.01.T02">
    <property type="protein sequence ID" value="TuG1812G0200004763.01.T02.cds342862"/>
    <property type="gene ID" value="TuG1812G0200004763.01"/>
</dbReference>
<reference evidence="1" key="2">
    <citation type="submission" date="2018-03" db="EMBL/GenBank/DDBJ databases">
        <title>The Triticum urartu genome reveals the dynamic nature of wheat genome evolution.</title>
        <authorList>
            <person name="Ling H."/>
            <person name="Ma B."/>
            <person name="Shi X."/>
            <person name="Liu H."/>
            <person name="Dong L."/>
            <person name="Sun H."/>
            <person name="Cao Y."/>
            <person name="Gao Q."/>
            <person name="Zheng S."/>
            <person name="Li Y."/>
            <person name="Yu Y."/>
            <person name="Du H."/>
            <person name="Qi M."/>
            <person name="Li Y."/>
            <person name="Yu H."/>
            <person name="Cui Y."/>
            <person name="Wang N."/>
            <person name="Chen C."/>
            <person name="Wu H."/>
            <person name="Zhao Y."/>
            <person name="Zhang J."/>
            <person name="Li Y."/>
            <person name="Zhou W."/>
            <person name="Zhang B."/>
            <person name="Hu W."/>
            <person name="Eijk M."/>
            <person name="Tang J."/>
            <person name="Witsenboer H."/>
            <person name="Zhao S."/>
            <person name="Li Z."/>
            <person name="Zhang A."/>
            <person name="Wang D."/>
            <person name="Liang C."/>
        </authorList>
    </citation>
    <scope>NUCLEOTIDE SEQUENCE [LARGE SCALE GENOMIC DNA]</scope>
    <source>
        <strain evidence="1">cv. G1812</strain>
    </source>
</reference>
<organism evidence="1 2">
    <name type="scientific">Triticum urartu</name>
    <name type="common">Red wild einkorn</name>
    <name type="synonym">Crithodium urartu</name>
    <dbReference type="NCBI Taxonomy" id="4572"/>
    <lineage>
        <taxon>Eukaryota</taxon>
        <taxon>Viridiplantae</taxon>
        <taxon>Streptophyta</taxon>
        <taxon>Embryophyta</taxon>
        <taxon>Tracheophyta</taxon>
        <taxon>Spermatophyta</taxon>
        <taxon>Magnoliopsida</taxon>
        <taxon>Liliopsida</taxon>
        <taxon>Poales</taxon>
        <taxon>Poaceae</taxon>
        <taxon>BOP clade</taxon>
        <taxon>Pooideae</taxon>
        <taxon>Triticodae</taxon>
        <taxon>Triticeae</taxon>
        <taxon>Triticinae</taxon>
        <taxon>Triticum</taxon>
    </lineage>
</organism>
<reference evidence="1" key="3">
    <citation type="submission" date="2022-06" db="UniProtKB">
        <authorList>
            <consortium name="EnsemblPlants"/>
        </authorList>
    </citation>
    <scope>IDENTIFICATION</scope>
</reference>
<evidence type="ECO:0000313" key="1">
    <source>
        <dbReference type="EnsemblPlants" id="TuG1812G0200004763.01.T02.cds342862"/>
    </source>
</evidence>
<reference evidence="2" key="1">
    <citation type="journal article" date="2013" name="Nature">
        <title>Draft genome of the wheat A-genome progenitor Triticum urartu.</title>
        <authorList>
            <person name="Ling H.Q."/>
            <person name="Zhao S."/>
            <person name="Liu D."/>
            <person name="Wang J."/>
            <person name="Sun H."/>
            <person name="Zhang C."/>
            <person name="Fan H."/>
            <person name="Li D."/>
            <person name="Dong L."/>
            <person name="Tao Y."/>
            <person name="Gao C."/>
            <person name="Wu H."/>
            <person name="Li Y."/>
            <person name="Cui Y."/>
            <person name="Guo X."/>
            <person name="Zheng S."/>
            <person name="Wang B."/>
            <person name="Yu K."/>
            <person name="Liang Q."/>
            <person name="Yang W."/>
            <person name="Lou X."/>
            <person name="Chen J."/>
            <person name="Feng M."/>
            <person name="Jian J."/>
            <person name="Zhang X."/>
            <person name="Luo G."/>
            <person name="Jiang Y."/>
            <person name="Liu J."/>
            <person name="Wang Z."/>
            <person name="Sha Y."/>
            <person name="Zhang B."/>
            <person name="Wu H."/>
            <person name="Tang D."/>
            <person name="Shen Q."/>
            <person name="Xue P."/>
            <person name="Zou S."/>
            <person name="Wang X."/>
            <person name="Liu X."/>
            <person name="Wang F."/>
            <person name="Yang Y."/>
            <person name="An X."/>
            <person name="Dong Z."/>
            <person name="Zhang K."/>
            <person name="Zhang X."/>
            <person name="Luo M.C."/>
            <person name="Dvorak J."/>
            <person name="Tong Y."/>
            <person name="Wang J."/>
            <person name="Yang H."/>
            <person name="Li Z."/>
            <person name="Wang D."/>
            <person name="Zhang A."/>
            <person name="Wang J."/>
        </authorList>
    </citation>
    <scope>NUCLEOTIDE SEQUENCE</scope>
    <source>
        <strain evidence="2">cv. G1812</strain>
    </source>
</reference>
<evidence type="ECO:0000313" key="2">
    <source>
        <dbReference type="Proteomes" id="UP000015106"/>
    </source>
</evidence>
<accession>A0A8R7TLE9</accession>
<sequence>MVSVWLPSYFYGSSQIERLDTSYENLVVKICLPQDTLFCMKEICIKFLEALSKSRLVCQCLTCLSFSVFPARKKASDLFNLRDMSLLSVLRSHCSSHTKC</sequence>
<keyword evidence="2" id="KW-1185">Reference proteome</keyword>
<dbReference type="Proteomes" id="UP000015106">
    <property type="component" value="Chromosome 2"/>
</dbReference>
<dbReference type="AlphaFoldDB" id="A0A8R7TLE9"/>